<feature type="non-terminal residue" evidence="3">
    <location>
        <position position="1"/>
    </location>
</feature>
<keyword evidence="4" id="KW-1185">Reference proteome</keyword>
<sequence>SPSSNFHDIHSLSWSHLRGLLEQFLLVYPSRETTFSDSAIDYNETPEVHVCKINIPDFKREEVKVEIKDGNYVCISNAKKILVKEGLFSLYHEPRKLDYSIPLPPNVNVN</sequence>
<dbReference type="SUPFAM" id="SSF49764">
    <property type="entry name" value="HSP20-like chaperones"/>
    <property type="match status" value="1"/>
</dbReference>
<evidence type="ECO:0000256" key="1">
    <source>
        <dbReference type="PROSITE-ProRule" id="PRU00285"/>
    </source>
</evidence>
<dbReference type="AlphaFoldDB" id="A0A1Q3D7E6"/>
<organism evidence="3 4">
    <name type="scientific">Cephalotus follicularis</name>
    <name type="common">Albany pitcher plant</name>
    <dbReference type="NCBI Taxonomy" id="3775"/>
    <lineage>
        <taxon>Eukaryota</taxon>
        <taxon>Viridiplantae</taxon>
        <taxon>Streptophyta</taxon>
        <taxon>Embryophyta</taxon>
        <taxon>Tracheophyta</taxon>
        <taxon>Spermatophyta</taxon>
        <taxon>Magnoliopsida</taxon>
        <taxon>eudicotyledons</taxon>
        <taxon>Gunneridae</taxon>
        <taxon>Pentapetalae</taxon>
        <taxon>rosids</taxon>
        <taxon>fabids</taxon>
        <taxon>Oxalidales</taxon>
        <taxon>Cephalotaceae</taxon>
        <taxon>Cephalotus</taxon>
    </lineage>
</organism>
<dbReference type="InParanoid" id="A0A1Q3D7E6"/>
<reference evidence="4" key="1">
    <citation type="submission" date="2016-04" db="EMBL/GenBank/DDBJ databases">
        <title>Cephalotus genome sequencing.</title>
        <authorList>
            <person name="Fukushima K."/>
            <person name="Hasebe M."/>
            <person name="Fang X."/>
        </authorList>
    </citation>
    <scope>NUCLEOTIDE SEQUENCE [LARGE SCALE GENOMIC DNA]</scope>
    <source>
        <strain evidence="4">cv. St1</strain>
    </source>
</reference>
<evidence type="ECO:0000313" key="3">
    <source>
        <dbReference type="EMBL" id="GAV88382.1"/>
    </source>
</evidence>
<evidence type="ECO:0000313" key="4">
    <source>
        <dbReference type="Proteomes" id="UP000187406"/>
    </source>
</evidence>
<proteinExistence type="inferred from homology"/>
<dbReference type="PROSITE" id="PS01031">
    <property type="entry name" value="SHSP"/>
    <property type="match status" value="1"/>
</dbReference>
<feature type="domain" description="SHSP" evidence="2">
    <location>
        <begin position="31"/>
        <end position="110"/>
    </location>
</feature>
<protein>
    <submittedName>
        <fullName evidence="3">HSP20 domain-containing protein</fullName>
    </submittedName>
</protein>
<dbReference type="InterPro" id="IPR008978">
    <property type="entry name" value="HSP20-like_chaperone"/>
</dbReference>
<dbReference type="InterPro" id="IPR002068">
    <property type="entry name" value="A-crystallin/Hsp20_dom"/>
</dbReference>
<comment type="caution">
    <text evidence="3">The sequence shown here is derived from an EMBL/GenBank/DDBJ whole genome shotgun (WGS) entry which is preliminary data.</text>
</comment>
<dbReference type="EMBL" id="BDDD01004814">
    <property type="protein sequence ID" value="GAV88382.1"/>
    <property type="molecule type" value="Genomic_DNA"/>
</dbReference>
<name>A0A1Q3D7E6_CEPFO</name>
<dbReference type="STRING" id="3775.A0A1Q3D7E6"/>
<comment type="similarity">
    <text evidence="1">Belongs to the small heat shock protein (HSP20) family.</text>
</comment>
<accession>A0A1Q3D7E6</accession>
<dbReference type="OrthoDB" id="1431247at2759"/>
<dbReference type="Gene3D" id="2.60.40.790">
    <property type="match status" value="1"/>
</dbReference>
<dbReference type="Proteomes" id="UP000187406">
    <property type="component" value="Unassembled WGS sequence"/>
</dbReference>
<gene>
    <name evidence="3" type="ORF">CFOL_v3_31805</name>
</gene>
<evidence type="ECO:0000259" key="2">
    <source>
        <dbReference type="PROSITE" id="PS01031"/>
    </source>
</evidence>